<name>A0A512AEU1_9SPHN</name>
<gene>
    <name evidence="2" type="ORF">NSE01_00470</name>
</gene>
<dbReference type="PROSITE" id="PS51832">
    <property type="entry name" value="HD_GYP"/>
    <property type="match status" value="1"/>
</dbReference>
<keyword evidence="3" id="KW-1185">Reference proteome</keyword>
<organism evidence="2 3">
    <name type="scientific">Novosphingobium sediminis</name>
    <dbReference type="NCBI Taxonomy" id="707214"/>
    <lineage>
        <taxon>Bacteria</taxon>
        <taxon>Pseudomonadati</taxon>
        <taxon>Pseudomonadota</taxon>
        <taxon>Alphaproteobacteria</taxon>
        <taxon>Sphingomonadales</taxon>
        <taxon>Sphingomonadaceae</taxon>
        <taxon>Novosphingobium</taxon>
    </lineage>
</organism>
<dbReference type="PANTHER" id="PTHR43155">
    <property type="entry name" value="CYCLIC DI-GMP PHOSPHODIESTERASE PA4108-RELATED"/>
    <property type="match status" value="1"/>
</dbReference>
<dbReference type="Pfam" id="PF13487">
    <property type="entry name" value="HD_5"/>
    <property type="match status" value="1"/>
</dbReference>
<dbReference type="InterPro" id="IPR003607">
    <property type="entry name" value="HD/PDEase_dom"/>
</dbReference>
<dbReference type="GO" id="GO:0008081">
    <property type="term" value="F:phosphoric diester hydrolase activity"/>
    <property type="evidence" value="ECO:0007669"/>
    <property type="project" value="UniProtKB-ARBA"/>
</dbReference>
<evidence type="ECO:0000313" key="2">
    <source>
        <dbReference type="EMBL" id="GEN98214.1"/>
    </source>
</evidence>
<proteinExistence type="predicted"/>
<evidence type="ECO:0000259" key="1">
    <source>
        <dbReference type="PROSITE" id="PS51832"/>
    </source>
</evidence>
<reference evidence="2 3" key="1">
    <citation type="submission" date="2019-07" db="EMBL/GenBank/DDBJ databases">
        <title>Whole genome shotgun sequence of Novosphingobium sediminis NBRC 106119.</title>
        <authorList>
            <person name="Hosoyama A."/>
            <person name="Uohara A."/>
            <person name="Ohji S."/>
            <person name="Ichikawa N."/>
        </authorList>
    </citation>
    <scope>NUCLEOTIDE SEQUENCE [LARGE SCALE GENOMIC DNA]</scope>
    <source>
        <strain evidence="2 3">NBRC 106119</strain>
    </source>
</reference>
<dbReference type="EMBL" id="BJYR01000001">
    <property type="protein sequence ID" value="GEN98214.1"/>
    <property type="molecule type" value="Genomic_DNA"/>
</dbReference>
<feature type="domain" description="HD-GYP" evidence="1">
    <location>
        <begin position="144"/>
        <end position="344"/>
    </location>
</feature>
<dbReference type="CDD" id="cd00077">
    <property type="entry name" value="HDc"/>
    <property type="match status" value="1"/>
</dbReference>
<dbReference type="OrthoDB" id="9802066at2"/>
<sequence>MLKRVETSELRLGMFINKLEGSWFKHPFWKSKFVLEEMWMLEALLGSAVEAVIIDTERGLNNVPEREMVAAGAAPPSRGMPLVPPRPAANKFAAARVATAKEFGTARKIAERHSKLVSRVFIEARLGRGISARTVDPLIDDIYASVQRNLYAFNGLLRCREDSEETYRHALAASALMIALARQMNLSAAETREAGMAGLLMDIGANQETGGPPHPEDAWSGAADDPEGDLHCQHVLAGHALLKAAGDIPDAVLKVCMRHHERLDGCGYPNRLSGSEIDQISRMAAICDTYDLLVAGKDHRPGLDPAEAIRHMGEHCDGLDPAIMVDFIEMIGIFPIGAFVELRSGRLAMVVDEDPTERALPTVLTFWSKPLGKKIRSEAITLSQCYGADEIIGIAQLGGLDLPPLGALRQSLLSAYTRAAAD</sequence>
<dbReference type="Gene3D" id="1.10.3210.10">
    <property type="entry name" value="Hypothetical protein af1432"/>
    <property type="match status" value="1"/>
</dbReference>
<dbReference type="Pfam" id="PF11871">
    <property type="entry name" value="DUF3391"/>
    <property type="match status" value="1"/>
</dbReference>
<comment type="caution">
    <text evidence="2">The sequence shown here is derived from an EMBL/GenBank/DDBJ whole genome shotgun (WGS) entry which is preliminary data.</text>
</comment>
<evidence type="ECO:0000313" key="3">
    <source>
        <dbReference type="Proteomes" id="UP000321464"/>
    </source>
</evidence>
<protein>
    <submittedName>
        <fullName evidence="2">Cyclic di-GMP phosphodiesterase</fullName>
    </submittedName>
</protein>
<accession>A0A512AEU1</accession>
<dbReference type="Proteomes" id="UP000321464">
    <property type="component" value="Unassembled WGS sequence"/>
</dbReference>
<dbReference type="RefSeq" id="WP_147157612.1">
    <property type="nucleotide sequence ID" value="NZ_BJYR01000001.1"/>
</dbReference>
<dbReference type="PANTHER" id="PTHR43155:SF2">
    <property type="entry name" value="CYCLIC DI-GMP PHOSPHODIESTERASE PA4108"/>
    <property type="match status" value="1"/>
</dbReference>
<dbReference type="SUPFAM" id="SSF109604">
    <property type="entry name" value="HD-domain/PDEase-like"/>
    <property type="match status" value="1"/>
</dbReference>
<dbReference type="AlphaFoldDB" id="A0A512AEU1"/>
<dbReference type="InterPro" id="IPR021812">
    <property type="entry name" value="DUF3391"/>
</dbReference>
<dbReference type="InterPro" id="IPR037522">
    <property type="entry name" value="HD_GYP_dom"/>
</dbReference>